<protein>
    <recommendedName>
        <fullName evidence="9">Nuclear condensin complex subunit 3 C-terminal domain-containing protein</fullName>
    </recommendedName>
</protein>
<dbReference type="Gene3D" id="1.25.10.10">
    <property type="entry name" value="Leucine-rich Repeat Variant"/>
    <property type="match status" value="1"/>
</dbReference>
<reference evidence="10 11" key="1">
    <citation type="submission" date="2021-02" db="EMBL/GenBank/DDBJ databases">
        <title>Variation within the Batrachochytrium salamandrivorans European outbreak.</title>
        <authorList>
            <person name="Kelly M."/>
            <person name="Pasmans F."/>
            <person name="Shea T.P."/>
            <person name="Munoz J.F."/>
            <person name="Carranza S."/>
            <person name="Cuomo C.A."/>
            <person name="Martel A."/>
        </authorList>
    </citation>
    <scope>NUCLEOTIDE SEQUENCE [LARGE SCALE GENOMIC DNA]</scope>
    <source>
        <strain evidence="10 11">AMFP18/2</strain>
    </source>
</reference>
<evidence type="ECO:0000256" key="4">
    <source>
        <dbReference type="ARBA" id="ARBA00022618"/>
    </source>
</evidence>
<evidence type="ECO:0000256" key="2">
    <source>
        <dbReference type="ARBA" id="ARBA00006533"/>
    </source>
</evidence>
<organism evidence="10 11">
    <name type="scientific">Batrachochytrium salamandrivorans</name>
    <dbReference type="NCBI Taxonomy" id="1357716"/>
    <lineage>
        <taxon>Eukaryota</taxon>
        <taxon>Fungi</taxon>
        <taxon>Fungi incertae sedis</taxon>
        <taxon>Chytridiomycota</taxon>
        <taxon>Chytridiomycota incertae sedis</taxon>
        <taxon>Chytridiomycetes</taxon>
        <taxon>Rhizophydiales</taxon>
        <taxon>Rhizophydiales incertae sedis</taxon>
        <taxon>Batrachochytrium</taxon>
    </lineage>
</organism>
<gene>
    <name evidence="10" type="ORF">BASA50_001056</name>
</gene>
<feature type="region of interest" description="Disordered" evidence="8">
    <location>
        <begin position="783"/>
        <end position="809"/>
    </location>
</feature>
<dbReference type="InterPro" id="IPR025977">
    <property type="entry name" value="Cnd3_C"/>
</dbReference>
<evidence type="ECO:0000256" key="7">
    <source>
        <dbReference type="ARBA" id="ARBA00023306"/>
    </source>
</evidence>
<sequence>MPVASVKTVFQDTVRTTATHRKNVAALLKLQTKLDHKSFLSSFEECVLHILLSNKGHAEADRVIKFINAYLESLSADPTGQADLSIITTTLLPLALKGLGSALKCVRYRSLQVLTSALNNLDEISDGLFLDIKESLIERLRDKEATVRAGAAIGLCRLQEGSDEADTNQIQQHLVHLIEHDPSSEVRKNILWNIAINEQSMGSLLSRSHDVDASIRKLLYVRLSVSEIHYSVLGCKERIEFLQNGLLDRDLGTRTACMKLLCDTWLVQMGGMDKFVESLDVQNSVKESSTILVALFKHDHGLQFSSNDVDWHNLTPQLVFFIRCYAEHSKQTENDIAIDNLVPSLLDFLAVLEHYMHLIINSADEAEKFRYEFILQELIKMCFYIDLSDEIGRRKLDDFLNSVLVETDLPAAINTHVVRLGLKVALESVYINRLSTLLSDIRVRHGLTSTPHFPVPNGDALEPNVEWDIEESIATLKCLEILHCLFQLLDFKCPEYPAIYQLLEEIVFPCMSCTIPAISELALMCLTQCTLIYPVMALENIDVFIGFLTLADQRATICFQYFTDFILRYGVESLNDKQAEVKTLLRRFLQSESGTTLSFAAEGYCKMLLLDRLEDSEALLALLILYYHPSTVNLPQLRQSLSYFFPMYGHSNPGQLKEIFVRSLLTFSEMSKLTSCNMLQPAVIGSHILDWIRTSPQGAKSIGIDDNRHDADIALGCLTSAIDGSPANRRLFCMLMSKLQLPRDLSPGVQKELEDLVVKLQSVVSDLPSLNAIKKFHKTFQPLDPPDRDLSADDNDMTNVGHSVSNMAL</sequence>
<name>A0ABQ8ES78_9FUNG</name>
<dbReference type="SUPFAM" id="SSF48371">
    <property type="entry name" value="ARM repeat"/>
    <property type="match status" value="1"/>
</dbReference>
<evidence type="ECO:0000313" key="11">
    <source>
        <dbReference type="Proteomes" id="UP001648503"/>
    </source>
</evidence>
<keyword evidence="5" id="KW-0498">Mitosis</keyword>
<dbReference type="InterPro" id="IPR016024">
    <property type="entry name" value="ARM-type_fold"/>
</dbReference>
<dbReference type="PANTHER" id="PTHR14418">
    <property type="entry name" value="CONDENSIN COMPLEX SUBUNIT 3-RELATED"/>
    <property type="match status" value="1"/>
</dbReference>
<feature type="compositionally biased region" description="Polar residues" evidence="8">
    <location>
        <begin position="797"/>
        <end position="809"/>
    </location>
</feature>
<keyword evidence="11" id="KW-1185">Reference proteome</keyword>
<dbReference type="InterPro" id="IPR011989">
    <property type="entry name" value="ARM-like"/>
</dbReference>
<keyword evidence="6" id="KW-0226">DNA condensation</keyword>
<proteinExistence type="inferred from homology"/>
<evidence type="ECO:0000313" key="10">
    <source>
        <dbReference type="EMBL" id="KAH6585721.1"/>
    </source>
</evidence>
<comment type="subcellular location">
    <subcellularLocation>
        <location evidence="1">Chromosome</location>
    </subcellularLocation>
</comment>
<keyword evidence="7" id="KW-0131">Cell cycle</keyword>
<dbReference type="PANTHER" id="PTHR14418:SF5">
    <property type="entry name" value="CONDENSIN COMPLEX SUBUNIT 3"/>
    <property type="match status" value="1"/>
</dbReference>
<dbReference type="EMBL" id="JAFCIX010000579">
    <property type="protein sequence ID" value="KAH6585721.1"/>
    <property type="molecule type" value="Genomic_DNA"/>
</dbReference>
<feature type="domain" description="Nuclear condensin complex subunit 3 C-terminal" evidence="9">
    <location>
        <begin position="477"/>
        <end position="741"/>
    </location>
</feature>
<keyword evidence="4" id="KW-0132">Cell division</keyword>
<accession>A0ABQ8ES78</accession>
<dbReference type="Pfam" id="PF12719">
    <property type="entry name" value="Cnd3"/>
    <property type="match status" value="1"/>
</dbReference>
<evidence type="ECO:0000256" key="3">
    <source>
        <dbReference type="ARBA" id="ARBA00022454"/>
    </source>
</evidence>
<evidence type="ECO:0000256" key="5">
    <source>
        <dbReference type="ARBA" id="ARBA00022776"/>
    </source>
</evidence>
<comment type="caution">
    <text evidence="10">The sequence shown here is derived from an EMBL/GenBank/DDBJ whole genome shotgun (WGS) entry which is preliminary data.</text>
</comment>
<evidence type="ECO:0000256" key="8">
    <source>
        <dbReference type="SAM" id="MobiDB-lite"/>
    </source>
</evidence>
<evidence type="ECO:0000256" key="1">
    <source>
        <dbReference type="ARBA" id="ARBA00004286"/>
    </source>
</evidence>
<keyword evidence="3" id="KW-0158">Chromosome</keyword>
<dbReference type="InterPro" id="IPR027165">
    <property type="entry name" value="CND3"/>
</dbReference>
<evidence type="ECO:0000259" key="9">
    <source>
        <dbReference type="Pfam" id="PF12719"/>
    </source>
</evidence>
<dbReference type="Proteomes" id="UP001648503">
    <property type="component" value="Unassembled WGS sequence"/>
</dbReference>
<comment type="similarity">
    <text evidence="2">Belongs to the CND3 (condensin subunit 3) family.</text>
</comment>
<evidence type="ECO:0000256" key="6">
    <source>
        <dbReference type="ARBA" id="ARBA00023067"/>
    </source>
</evidence>